<evidence type="ECO:0000313" key="4">
    <source>
        <dbReference type="EMBL" id="KAJ3129114.1"/>
    </source>
</evidence>
<dbReference type="InterPro" id="IPR018253">
    <property type="entry name" value="DnaJ_domain_CS"/>
</dbReference>
<evidence type="ECO:0000256" key="2">
    <source>
        <dbReference type="SAM" id="MobiDB-lite"/>
    </source>
</evidence>
<dbReference type="AlphaFoldDB" id="A0AAD5XEH0"/>
<dbReference type="GO" id="GO:0051087">
    <property type="term" value="F:protein-folding chaperone binding"/>
    <property type="evidence" value="ECO:0007669"/>
    <property type="project" value="TreeGrafter"/>
</dbReference>
<comment type="caution">
    <text evidence="4">The sequence shown here is derived from an EMBL/GenBank/DDBJ whole genome shotgun (WGS) entry which is preliminary data.</text>
</comment>
<feature type="region of interest" description="Disordered" evidence="2">
    <location>
        <begin position="103"/>
        <end position="143"/>
    </location>
</feature>
<feature type="compositionally biased region" description="Basic and acidic residues" evidence="2">
    <location>
        <begin position="128"/>
        <end position="143"/>
    </location>
</feature>
<dbReference type="GO" id="GO:0036503">
    <property type="term" value="P:ERAD pathway"/>
    <property type="evidence" value="ECO:0007669"/>
    <property type="project" value="TreeGrafter"/>
</dbReference>
<sequence>MKATRLFGSSRLSTALPWKHSATPYDILGLSRSASPKEIKTKYYELAFSRHPDKNLDKSPSAQDKIQQEFSAIQDAYDVLKDETARREYDMYGDAGLFGSMHNQPANFYDNESSDHDPTNRENYCIDGVRDDENLSQKAEYNE</sequence>
<evidence type="ECO:0000256" key="1">
    <source>
        <dbReference type="ARBA" id="ARBA00023186"/>
    </source>
</evidence>
<dbReference type="InterPro" id="IPR051948">
    <property type="entry name" value="Hsp70_co-chaperone_J-domain"/>
</dbReference>
<dbReference type="EMBL" id="JADGJH010000436">
    <property type="protein sequence ID" value="KAJ3129114.1"/>
    <property type="molecule type" value="Genomic_DNA"/>
</dbReference>
<dbReference type="InterPro" id="IPR001623">
    <property type="entry name" value="DnaJ_domain"/>
</dbReference>
<dbReference type="Gene3D" id="1.10.287.110">
    <property type="entry name" value="DnaJ domain"/>
    <property type="match status" value="1"/>
</dbReference>
<feature type="domain" description="J" evidence="3">
    <location>
        <begin position="23"/>
        <end position="93"/>
    </location>
</feature>
<protein>
    <submittedName>
        <fullName evidence="4">DnaJ sub B member 13</fullName>
    </submittedName>
</protein>
<dbReference type="GO" id="GO:0051787">
    <property type="term" value="F:misfolded protein binding"/>
    <property type="evidence" value="ECO:0007669"/>
    <property type="project" value="TreeGrafter"/>
</dbReference>
<dbReference type="GO" id="GO:0005783">
    <property type="term" value="C:endoplasmic reticulum"/>
    <property type="evidence" value="ECO:0007669"/>
    <property type="project" value="TreeGrafter"/>
</dbReference>
<name>A0AAD5XEH0_9FUNG</name>
<dbReference type="Pfam" id="PF00226">
    <property type="entry name" value="DnaJ"/>
    <property type="match status" value="1"/>
</dbReference>
<dbReference type="InterPro" id="IPR036869">
    <property type="entry name" value="J_dom_sf"/>
</dbReference>
<dbReference type="PRINTS" id="PR00625">
    <property type="entry name" value="JDOMAIN"/>
</dbReference>
<evidence type="ECO:0000259" key="3">
    <source>
        <dbReference type="PROSITE" id="PS50076"/>
    </source>
</evidence>
<dbReference type="PANTHER" id="PTHR44360:SF1">
    <property type="entry name" value="DNAJ HOMOLOG SUBFAMILY B MEMBER 9"/>
    <property type="match status" value="1"/>
</dbReference>
<dbReference type="PROSITE" id="PS50076">
    <property type="entry name" value="DNAJ_2"/>
    <property type="match status" value="1"/>
</dbReference>
<evidence type="ECO:0000313" key="5">
    <source>
        <dbReference type="Proteomes" id="UP001211907"/>
    </source>
</evidence>
<accession>A0AAD5XEH0</accession>
<gene>
    <name evidence="4" type="primary">DNAJB13_2</name>
    <name evidence="4" type="ORF">HK100_008805</name>
</gene>
<organism evidence="4 5">
    <name type="scientific">Physocladia obscura</name>
    <dbReference type="NCBI Taxonomy" id="109957"/>
    <lineage>
        <taxon>Eukaryota</taxon>
        <taxon>Fungi</taxon>
        <taxon>Fungi incertae sedis</taxon>
        <taxon>Chytridiomycota</taxon>
        <taxon>Chytridiomycota incertae sedis</taxon>
        <taxon>Chytridiomycetes</taxon>
        <taxon>Chytridiales</taxon>
        <taxon>Chytriomycetaceae</taxon>
        <taxon>Physocladia</taxon>
    </lineage>
</organism>
<dbReference type="SUPFAM" id="SSF46565">
    <property type="entry name" value="Chaperone J-domain"/>
    <property type="match status" value="1"/>
</dbReference>
<proteinExistence type="predicted"/>
<dbReference type="Proteomes" id="UP001211907">
    <property type="component" value="Unassembled WGS sequence"/>
</dbReference>
<reference evidence="4" key="1">
    <citation type="submission" date="2020-05" db="EMBL/GenBank/DDBJ databases">
        <title>Phylogenomic resolution of chytrid fungi.</title>
        <authorList>
            <person name="Stajich J.E."/>
            <person name="Amses K."/>
            <person name="Simmons R."/>
            <person name="Seto K."/>
            <person name="Myers J."/>
            <person name="Bonds A."/>
            <person name="Quandt C.A."/>
            <person name="Barry K."/>
            <person name="Liu P."/>
            <person name="Grigoriev I."/>
            <person name="Longcore J.E."/>
            <person name="James T.Y."/>
        </authorList>
    </citation>
    <scope>NUCLEOTIDE SEQUENCE</scope>
    <source>
        <strain evidence="4">JEL0513</strain>
    </source>
</reference>
<dbReference type="CDD" id="cd06257">
    <property type="entry name" value="DnaJ"/>
    <property type="match status" value="1"/>
</dbReference>
<keyword evidence="5" id="KW-1185">Reference proteome</keyword>
<dbReference type="SMART" id="SM00271">
    <property type="entry name" value="DnaJ"/>
    <property type="match status" value="1"/>
</dbReference>
<dbReference type="PROSITE" id="PS00636">
    <property type="entry name" value="DNAJ_1"/>
    <property type="match status" value="1"/>
</dbReference>
<dbReference type="PANTHER" id="PTHR44360">
    <property type="entry name" value="DNAJ HOMOLOG SUBFAMILY B MEMBER 9"/>
    <property type="match status" value="1"/>
</dbReference>
<keyword evidence="1" id="KW-0143">Chaperone</keyword>